<feature type="transmembrane region" description="Helical" evidence="3">
    <location>
        <begin position="343"/>
        <end position="363"/>
    </location>
</feature>
<keyword evidence="1" id="KW-0677">Repeat</keyword>
<dbReference type="EMBL" id="SMAF01000003">
    <property type="protein sequence ID" value="TCT00414.1"/>
    <property type="molecule type" value="Genomic_DNA"/>
</dbReference>
<protein>
    <recommendedName>
        <fullName evidence="6">Tetratricopeptide repeat protein</fullName>
    </recommendedName>
</protein>
<evidence type="ECO:0000313" key="5">
    <source>
        <dbReference type="Proteomes" id="UP000294599"/>
    </source>
</evidence>
<evidence type="ECO:0008006" key="6">
    <source>
        <dbReference type="Google" id="ProtNLM"/>
    </source>
</evidence>
<keyword evidence="3" id="KW-0812">Transmembrane</keyword>
<organism evidence="4 5">
    <name type="scientific">Pseudofulvimonas gallinarii</name>
    <dbReference type="NCBI Taxonomy" id="634155"/>
    <lineage>
        <taxon>Bacteria</taxon>
        <taxon>Pseudomonadati</taxon>
        <taxon>Pseudomonadota</taxon>
        <taxon>Gammaproteobacteria</taxon>
        <taxon>Lysobacterales</taxon>
        <taxon>Rhodanobacteraceae</taxon>
        <taxon>Pseudofulvimonas</taxon>
    </lineage>
</organism>
<accession>A0A4R3LJS3</accession>
<feature type="transmembrane region" description="Helical" evidence="3">
    <location>
        <begin position="375"/>
        <end position="393"/>
    </location>
</feature>
<proteinExistence type="predicted"/>
<dbReference type="InterPro" id="IPR052346">
    <property type="entry name" value="O-mannosyl-transferase_TMTC"/>
</dbReference>
<dbReference type="Proteomes" id="UP000294599">
    <property type="component" value="Unassembled WGS sequence"/>
</dbReference>
<feature type="transmembrane region" description="Helical" evidence="3">
    <location>
        <begin position="163"/>
        <end position="179"/>
    </location>
</feature>
<feature type="transmembrane region" description="Helical" evidence="3">
    <location>
        <begin position="243"/>
        <end position="266"/>
    </location>
</feature>
<sequence>MKSQPAGADSNSRTAVRSFAVFSVLIALLAGLPFTAGLPGEFVFDDIPNIVNNTSIHLTELNMAAVTEVLATPQVSGSLRSLPTLTFALDYWRAGGADPAAFKTTNIVIHVLSVLVLAWFFRRVFQLAGVRSVPGGWWALGLAFAWAVHPLQVSAVLYAVQRLQTMGTLFLLLALVAYLQARHAQIEGRSGRTGLLCAVLLWALAMGCKEDSILLPAYTLALELTVLRFAAMDSRLQAVLRRGYLIAALTGTAVFLLWVIPAHWHWDAYPGRDFSTLERLLTQGRVLWLYLWQILFPLPSHMPFHYDWLEPSRGLFQPWSTLPALVGVAALLVLAWSQSHVRPLLALGLFLFFAAHFVASNVIGLELAYEHRNHFALVGAMLAVGSVAMQCPYARPRPALQALLGLLVLAALAAATVQRAHAWRSNETLAQASTAAAPRSPRAWIELCNAQLLAGGPISRDNTRLDEAITACTAGADSNPETLNCLALLVVLKTLRGDIEARDWDRFQQRLATVRMSWDNIRAPLILTHYAGQGVGLDKARVLTALATLDRRVTLQPHTLVSIGEAILRVLQEPDLAVPYFVKALQRVPPGDPYVRQLMAELTAKGRPDLAGVIESADAAPRDLVPAPATGDGR</sequence>
<keyword evidence="3" id="KW-0472">Membrane</keyword>
<keyword evidence="2" id="KW-0802">TPR repeat</keyword>
<feature type="transmembrane region" description="Helical" evidence="3">
    <location>
        <begin position="316"/>
        <end position="337"/>
    </location>
</feature>
<feature type="transmembrane region" description="Helical" evidence="3">
    <location>
        <begin position="399"/>
        <end position="417"/>
    </location>
</feature>
<name>A0A4R3LJS3_9GAMM</name>
<reference evidence="4 5" key="1">
    <citation type="submission" date="2019-03" db="EMBL/GenBank/DDBJ databases">
        <title>Genomic Encyclopedia of Type Strains, Phase IV (KMG-IV): sequencing the most valuable type-strain genomes for metagenomic binning, comparative biology and taxonomic classification.</title>
        <authorList>
            <person name="Goeker M."/>
        </authorList>
    </citation>
    <scope>NUCLEOTIDE SEQUENCE [LARGE SCALE GENOMIC DNA]</scope>
    <source>
        <strain evidence="4 5">DSM 21944</strain>
    </source>
</reference>
<feature type="transmembrane region" description="Helical" evidence="3">
    <location>
        <begin position="20"/>
        <end position="38"/>
    </location>
</feature>
<dbReference type="PANTHER" id="PTHR44227">
    <property type="match status" value="1"/>
</dbReference>
<dbReference type="AlphaFoldDB" id="A0A4R3LJS3"/>
<evidence type="ECO:0000256" key="3">
    <source>
        <dbReference type="SAM" id="Phobius"/>
    </source>
</evidence>
<comment type="caution">
    <text evidence="4">The sequence shown here is derived from an EMBL/GenBank/DDBJ whole genome shotgun (WGS) entry which is preliminary data.</text>
</comment>
<evidence type="ECO:0000256" key="2">
    <source>
        <dbReference type="ARBA" id="ARBA00022803"/>
    </source>
</evidence>
<keyword evidence="3" id="KW-1133">Transmembrane helix</keyword>
<feature type="transmembrane region" description="Helical" evidence="3">
    <location>
        <begin position="137"/>
        <end position="157"/>
    </location>
</feature>
<dbReference type="RefSeq" id="WP_377602595.1">
    <property type="nucleotide sequence ID" value="NZ_JBHMFH010000001.1"/>
</dbReference>
<gene>
    <name evidence="4" type="ORF">EDC25_103182</name>
</gene>
<evidence type="ECO:0000256" key="1">
    <source>
        <dbReference type="ARBA" id="ARBA00022737"/>
    </source>
</evidence>
<dbReference type="PANTHER" id="PTHR44227:SF3">
    <property type="entry name" value="PROTEIN O-MANNOSYL-TRANSFERASE TMTC4"/>
    <property type="match status" value="1"/>
</dbReference>
<keyword evidence="5" id="KW-1185">Reference proteome</keyword>
<evidence type="ECO:0000313" key="4">
    <source>
        <dbReference type="EMBL" id="TCT00414.1"/>
    </source>
</evidence>
<feature type="transmembrane region" description="Helical" evidence="3">
    <location>
        <begin position="107"/>
        <end position="125"/>
    </location>
</feature>